<evidence type="ECO:0000256" key="2">
    <source>
        <dbReference type="ARBA" id="ARBA00022723"/>
    </source>
</evidence>
<keyword evidence="4" id="KW-0378">Hydrolase</keyword>
<dbReference type="PANTHER" id="PTHR33146:SF26">
    <property type="entry name" value="ENDONUCLEASE 4"/>
    <property type="match status" value="1"/>
</dbReference>
<name>R9PNI0_AGAAL</name>
<dbReference type="Pfam" id="PF02265">
    <property type="entry name" value="S1-P1_nuclease"/>
    <property type="match status" value="1"/>
</dbReference>
<evidence type="ECO:0000256" key="5">
    <source>
        <dbReference type="ARBA" id="ARBA00023157"/>
    </source>
</evidence>
<dbReference type="STRING" id="1331007.AALB_2984"/>
<evidence type="ECO:0000256" key="4">
    <source>
        <dbReference type="ARBA" id="ARBA00022801"/>
    </source>
</evidence>
<dbReference type="GO" id="GO:0006308">
    <property type="term" value="P:DNA catabolic process"/>
    <property type="evidence" value="ECO:0007669"/>
    <property type="project" value="InterPro"/>
</dbReference>
<keyword evidence="3 7" id="KW-0255">Endonuclease</keyword>
<keyword evidence="5" id="KW-1015">Disulfide bond</keyword>
<proteinExistence type="predicted"/>
<evidence type="ECO:0000313" key="8">
    <source>
        <dbReference type="Proteomes" id="UP000014461"/>
    </source>
</evidence>
<keyword evidence="2" id="KW-0479">Metal-binding</keyword>
<accession>R9PNI0</accession>
<dbReference type="InterPro" id="IPR003154">
    <property type="entry name" value="S1/P1nuclease"/>
</dbReference>
<comment type="caution">
    <text evidence="7">The sequence shown here is derived from an EMBL/GenBank/DDBJ whole genome shotgun (WGS) entry which is preliminary data.</text>
</comment>
<dbReference type="InterPro" id="IPR008947">
    <property type="entry name" value="PLipase_C/P1_nuclease_dom_sf"/>
</dbReference>
<gene>
    <name evidence="7" type="ORF">AALB_2984</name>
</gene>
<protein>
    <submittedName>
        <fullName evidence="7">Probable endonuclease</fullName>
    </submittedName>
</protein>
<dbReference type="Gene3D" id="1.10.575.10">
    <property type="entry name" value="P1 Nuclease"/>
    <property type="match status" value="1"/>
</dbReference>
<dbReference type="Proteomes" id="UP000014461">
    <property type="component" value="Unassembled WGS sequence"/>
</dbReference>
<dbReference type="GO" id="GO:0003676">
    <property type="term" value="F:nucleic acid binding"/>
    <property type="evidence" value="ECO:0007669"/>
    <property type="project" value="InterPro"/>
</dbReference>
<evidence type="ECO:0000256" key="3">
    <source>
        <dbReference type="ARBA" id="ARBA00022759"/>
    </source>
</evidence>
<dbReference type="EMBL" id="BARX01000021">
    <property type="protein sequence ID" value="GAD02904.1"/>
    <property type="molecule type" value="Genomic_DNA"/>
</dbReference>
<reference evidence="7" key="1">
    <citation type="journal article" date="2013" name="Genome Announc.">
        <title>Draft Genome Sequence of Agarivorans albus Strain MKT 106T, an Agarolytic Marine Bacterium.</title>
        <authorList>
            <person name="Yasuike M."/>
            <person name="Nakamura Y."/>
            <person name="Kai W."/>
            <person name="Fujiwara A."/>
            <person name="Fukui Y."/>
            <person name="Satomi M."/>
            <person name="Sano M."/>
        </authorList>
    </citation>
    <scope>NUCLEOTIDE SEQUENCE [LARGE SCALE GENOMIC DNA]</scope>
</reference>
<dbReference type="CDD" id="cd11010">
    <property type="entry name" value="S1-P1_nuclease"/>
    <property type="match status" value="1"/>
</dbReference>
<dbReference type="AlphaFoldDB" id="R9PNI0"/>
<dbReference type="GO" id="GO:0004519">
    <property type="term" value="F:endonuclease activity"/>
    <property type="evidence" value="ECO:0007669"/>
    <property type="project" value="UniProtKB-KW"/>
</dbReference>
<keyword evidence="6" id="KW-0325">Glycoprotein</keyword>
<keyword evidence="1" id="KW-0540">Nuclease</keyword>
<sequence>MKGHQLIAYIAQQQLDPQSQKHIEQILDGKSMVVLATWADYARKQKAWKHTGPWHYINIPKGQSLEQSQRNPKGDVLSQLEYFEQQLKQPNISKLERQQALKFYIHFVSDIHQPLHVGYASDRGGNKVSVSWYGKSSNLHRVWDSQLLDSNKLSLGKYAEQLQRQYPSNDPLFHYEEWLNQSRELLPAVYQFGDKNLSDNYANQHRPTLELQIVRAGKRLADKLNHIFNNKV</sequence>
<dbReference type="SUPFAM" id="SSF48537">
    <property type="entry name" value="Phospholipase C/P1 nuclease"/>
    <property type="match status" value="1"/>
</dbReference>
<dbReference type="PANTHER" id="PTHR33146">
    <property type="entry name" value="ENDONUCLEASE 4"/>
    <property type="match status" value="1"/>
</dbReference>
<dbReference type="GO" id="GO:0046872">
    <property type="term" value="F:metal ion binding"/>
    <property type="evidence" value="ECO:0007669"/>
    <property type="project" value="UniProtKB-KW"/>
</dbReference>
<evidence type="ECO:0000256" key="6">
    <source>
        <dbReference type="ARBA" id="ARBA00023180"/>
    </source>
</evidence>
<keyword evidence="8" id="KW-1185">Reference proteome</keyword>
<organism evidence="7 8">
    <name type="scientific">Agarivorans albus MKT 106</name>
    <dbReference type="NCBI Taxonomy" id="1331007"/>
    <lineage>
        <taxon>Bacteria</taxon>
        <taxon>Pseudomonadati</taxon>
        <taxon>Pseudomonadota</taxon>
        <taxon>Gammaproteobacteria</taxon>
        <taxon>Alteromonadales</taxon>
        <taxon>Alteromonadaceae</taxon>
        <taxon>Agarivorans</taxon>
    </lineage>
</organism>
<dbReference type="GO" id="GO:0016788">
    <property type="term" value="F:hydrolase activity, acting on ester bonds"/>
    <property type="evidence" value="ECO:0007669"/>
    <property type="project" value="InterPro"/>
</dbReference>
<evidence type="ECO:0000313" key="7">
    <source>
        <dbReference type="EMBL" id="GAD02904.1"/>
    </source>
</evidence>
<evidence type="ECO:0000256" key="1">
    <source>
        <dbReference type="ARBA" id="ARBA00022722"/>
    </source>
</evidence>